<evidence type="ECO:0000313" key="9">
    <source>
        <dbReference type="EMBL" id="HJC24045.1"/>
    </source>
</evidence>
<dbReference type="InterPro" id="IPR006674">
    <property type="entry name" value="HD_domain"/>
</dbReference>
<feature type="domain" description="HD" evidence="8">
    <location>
        <begin position="43"/>
        <end position="158"/>
    </location>
</feature>
<dbReference type="AlphaFoldDB" id="A0A9D2SQV8"/>
<dbReference type="InterPro" id="IPR051094">
    <property type="entry name" value="Diverse_Catalytic_Enzymes"/>
</dbReference>
<name>A0A9D2SQV8_9FIRM</name>
<gene>
    <name evidence="9" type="primary">yqeK</name>
    <name evidence="9" type="ORF">H9761_10105</name>
</gene>
<keyword evidence="2" id="KW-0479">Metal-binding</keyword>
<evidence type="ECO:0000256" key="7">
    <source>
        <dbReference type="SAM" id="MobiDB-lite"/>
    </source>
</evidence>
<organism evidence="9 10">
    <name type="scientific">Candidatus Eisenbergiella merdavium</name>
    <dbReference type="NCBI Taxonomy" id="2838551"/>
    <lineage>
        <taxon>Bacteria</taxon>
        <taxon>Bacillati</taxon>
        <taxon>Bacillota</taxon>
        <taxon>Clostridia</taxon>
        <taxon>Lachnospirales</taxon>
        <taxon>Lachnospiraceae</taxon>
        <taxon>Eisenbergiella</taxon>
    </lineage>
</organism>
<dbReference type="GO" id="GO:0008803">
    <property type="term" value="F:bis(5'-nucleosyl)-tetraphosphatase (symmetrical) activity"/>
    <property type="evidence" value="ECO:0007669"/>
    <property type="project" value="UniProtKB-EC"/>
</dbReference>
<dbReference type="InterPro" id="IPR006675">
    <property type="entry name" value="HDIG_dom"/>
</dbReference>
<evidence type="ECO:0000256" key="4">
    <source>
        <dbReference type="ARBA" id="ARBA00022801"/>
    </source>
</evidence>
<dbReference type="PROSITE" id="PS51831">
    <property type="entry name" value="HD"/>
    <property type="match status" value="1"/>
</dbReference>
<dbReference type="SUPFAM" id="SSF109604">
    <property type="entry name" value="HD-domain/PDEase-like"/>
    <property type="match status" value="1"/>
</dbReference>
<dbReference type="PANTHER" id="PTHR35795">
    <property type="entry name" value="SLR1885 PROTEIN"/>
    <property type="match status" value="1"/>
</dbReference>
<dbReference type="SMART" id="SM00471">
    <property type="entry name" value="HDc"/>
    <property type="match status" value="1"/>
</dbReference>
<keyword evidence="3" id="KW-0547">Nucleotide-binding</keyword>
<feature type="region of interest" description="Disordered" evidence="7">
    <location>
        <begin position="1"/>
        <end position="27"/>
    </location>
</feature>
<dbReference type="InterPro" id="IPR005249">
    <property type="entry name" value="YqeK"/>
</dbReference>
<dbReference type="GO" id="GO:0000166">
    <property type="term" value="F:nucleotide binding"/>
    <property type="evidence" value="ECO:0007669"/>
    <property type="project" value="UniProtKB-KW"/>
</dbReference>
<comment type="catalytic activity">
    <reaction evidence="6">
        <text>P(1),P(4)-bis(5'-adenosyl) tetraphosphate + H2O = 2 ADP + 2 H(+)</text>
        <dbReference type="Rhea" id="RHEA:24252"/>
        <dbReference type="ChEBI" id="CHEBI:15377"/>
        <dbReference type="ChEBI" id="CHEBI:15378"/>
        <dbReference type="ChEBI" id="CHEBI:58141"/>
        <dbReference type="ChEBI" id="CHEBI:456216"/>
        <dbReference type="EC" id="3.6.1.41"/>
    </reaction>
</comment>
<reference evidence="9" key="2">
    <citation type="submission" date="2021-04" db="EMBL/GenBank/DDBJ databases">
        <authorList>
            <person name="Gilroy R."/>
        </authorList>
    </citation>
    <scope>NUCLEOTIDE SEQUENCE</scope>
    <source>
        <strain evidence="9">USAMLcec2-132</strain>
    </source>
</reference>
<evidence type="ECO:0000256" key="3">
    <source>
        <dbReference type="ARBA" id="ARBA00022741"/>
    </source>
</evidence>
<dbReference type="NCBIfam" id="TIGR00488">
    <property type="entry name" value="bis(5'-nucleosyl)-tetraphosphatase (symmetrical) YqeK"/>
    <property type="match status" value="1"/>
</dbReference>
<keyword evidence="5" id="KW-0408">Iron</keyword>
<comment type="caution">
    <text evidence="9">The sequence shown here is derived from an EMBL/GenBank/DDBJ whole genome shotgun (WGS) entry which is preliminary data.</text>
</comment>
<keyword evidence="4 9" id="KW-0378">Hydrolase</keyword>
<reference evidence="9" key="1">
    <citation type="journal article" date="2021" name="PeerJ">
        <title>Extensive microbial diversity within the chicken gut microbiome revealed by metagenomics and culture.</title>
        <authorList>
            <person name="Gilroy R."/>
            <person name="Ravi A."/>
            <person name="Getino M."/>
            <person name="Pursley I."/>
            <person name="Horton D.L."/>
            <person name="Alikhan N.F."/>
            <person name="Baker D."/>
            <person name="Gharbi K."/>
            <person name="Hall N."/>
            <person name="Watson M."/>
            <person name="Adriaenssens E.M."/>
            <person name="Foster-Nyarko E."/>
            <person name="Jarju S."/>
            <person name="Secka A."/>
            <person name="Antonio M."/>
            <person name="Oren A."/>
            <person name="Chaudhuri R.R."/>
            <person name="La Ragione R."/>
            <person name="Hildebrand F."/>
            <person name="Pallen M.J."/>
        </authorList>
    </citation>
    <scope>NUCLEOTIDE SEQUENCE</scope>
    <source>
        <strain evidence="9">USAMLcec2-132</strain>
    </source>
</reference>
<protein>
    <recommendedName>
        <fullName evidence="1">bis(5'-nucleosyl)-tetraphosphatase (symmetrical)</fullName>
        <ecNumber evidence="1">3.6.1.41</ecNumber>
    </recommendedName>
</protein>
<evidence type="ECO:0000256" key="2">
    <source>
        <dbReference type="ARBA" id="ARBA00022723"/>
    </source>
</evidence>
<dbReference type="PANTHER" id="PTHR35795:SF1">
    <property type="entry name" value="BIS(5'-NUCLEOSYL)-TETRAPHOSPHATASE, SYMMETRICAL"/>
    <property type="match status" value="1"/>
</dbReference>
<evidence type="ECO:0000256" key="6">
    <source>
        <dbReference type="ARBA" id="ARBA00049417"/>
    </source>
</evidence>
<evidence type="ECO:0000313" key="10">
    <source>
        <dbReference type="Proteomes" id="UP000823891"/>
    </source>
</evidence>
<proteinExistence type="predicted"/>
<dbReference type="Gene3D" id="1.10.3210.10">
    <property type="entry name" value="Hypothetical protein af1432"/>
    <property type="match status" value="1"/>
</dbReference>
<dbReference type="InterPro" id="IPR003607">
    <property type="entry name" value="HD/PDEase_dom"/>
</dbReference>
<sequence length="219" mass="24910">MSGKPEKEKKAKQKPAEPAKEKKPGADLSVLRRCMERRLEPKRYEHTLGVAYTAAALAMRYGADPLKAQIAGLLHDCAKNLTHEKQLHICKKQGIAVNVAEKKNPSLLHAKVGSFLAWHKYGIEDREILDAITWHTTGKPDMRLLDKILYIADYIEPARNQAPNLPQARRLAFEDLDECLFLILRDTLAYLSASKAEIDPMTQQTYEFYRAEREKGGRQ</sequence>
<dbReference type="Pfam" id="PF01966">
    <property type="entry name" value="HD"/>
    <property type="match status" value="1"/>
</dbReference>
<dbReference type="EC" id="3.6.1.41" evidence="1"/>
<dbReference type="GO" id="GO:0046872">
    <property type="term" value="F:metal ion binding"/>
    <property type="evidence" value="ECO:0007669"/>
    <property type="project" value="UniProtKB-KW"/>
</dbReference>
<dbReference type="CDD" id="cd00077">
    <property type="entry name" value="HDc"/>
    <property type="match status" value="1"/>
</dbReference>
<accession>A0A9D2SQV8</accession>
<evidence type="ECO:0000256" key="1">
    <source>
        <dbReference type="ARBA" id="ARBA00012506"/>
    </source>
</evidence>
<dbReference type="NCBIfam" id="TIGR00277">
    <property type="entry name" value="HDIG"/>
    <property type="match status" value="1"/>
</dbReference>
<evidence type="ECO:0000259" key="8">
    <source>
        <dbReference type="PROSITE" id="PS51831"/>
    </source>
</evidence>
<evidence type="ECO:0000256" key="5">
    <source>
        <dbReference type="ARBA" id="ARBA00023004"/>
    </source>
</evidence>
<feature type="compositionally biased region" description="Basic and acidic residues" evidence="7">
    <location>
        <begin position="1"/>
        <end position="25"/>
    </location>
</feature>
<dbReference type="Proteomes" id="UP000823891">
    <property type="component" value="Unassembled WGS sequence"/>
</dbReference>
<dbReference type="EMBL" id="DWWS01000036">
    <property type="protein sequence ID" value="HJC24045.1"/>
    <property type="molecule type" value="Genomic_DNA"/>
</dbReference>